<dbReference type="Gene3D" id="3.30.70.20">
    <property type="match status" value="2"/>
</dbReference>
<proteinExistence type="predicted"/>
<dbReference type="InterPro" id="IPR017900">
    <property type="entry name" value="4Fe4S_Fe_S_CS"/>
</dbReference>
<keyword evidence="2" id="KW-0479">Metal-binding</keyword>
<reference evidence="6" key="1">
    <citation type="journal article" date="2021" name="bioRxiv">
        <title>Unraveling nitrogen, sulfur and carbon metabolic pathways and microbial community transcriptional responses to substrate deprivation and toxicity stresses in a bioreactor mimicking anoxic brackish coastal sediment conditions.</title>
        <authorList>
            <person name="Martins P.D."/>
            <person name="Echeveste M.J."/>
            <person name="Arshad A."/>
            <person name="Kurth J."/>
            <person name="Ouboter H."/>
            <person name="Jetten M.S.M."/>
            <person name="Welte C.U."/>
        </authorList>
    </citation>
    <scope>NUCLEOTIDE SEQUENCE</scope>
    <source>
        <strain evidence="6">MAG_39</strain>
    </source>
</reference>
<organism evidence="6 7">
    <name type="scientific">Candidatus Nitrobium versatile</name>
    <dbReference type="NCBI Taxonomy" id="2884831"/>
    <lineage>
        <taxon>Bacteria</taxon>
        <taxon>Pseudomonadati</taxon>
        <taxon>Nitrospirota</taxon>
        <taxon>Nitrospiria</taxon>
        <taxon>Nitrospirales</taxon>
        <taxon>Nitrospiraceae</taxon>
        <taxon>Candidatus Nitrobium</taxon>
    </lineage>
</organism>
<dbReference type="SUPFAM" id="SSF54862">
    <property type="entry name" value="4Fe-4S ferredoxins"/>
    <property type="match status" value="1"/>
</dbReference>
<gene>
    <name evidence="6" type="ORF">K8I29_16010</name>
</gene>
<evidence type="ECO:0000256" key="2">
    <source>
        <dbReference type="ARBA" id="ARBA00022723"/>
    </source>
</evidence>
<keyword evidence="4" id="KW-0411">Iron-sulfur</keyword>
<evidence type="ECO:0000256" key="3">
    <source>
        <dbReference type="ARBA" id="ARBA00023004"/>
    </source>
</evidence>
<dbReference type="InterPro" id="IPR050954">
    <property type="entry name" value="ET_IronSulfur_Cluster-Binding"/>
</dbReference>
<dbReference type="PANTHER" id="PTHR43177:SF3">
    <property type="entry name" value="PROTEIN NRFC HOMOLOG"/>
    <property type="match status" value="1"/>
</dbReference>
<evidence type="ECO:0000259" key="5">
    <source>
        <dbReference type="PROSITE" id="PS51379"/>
    </source>
</evidence>
<evidence type="ECO:0000313" key="7">
    <source>
        <dbReference type="Proteomes" id="UP000705867"/>
    </source>
</evidence>
<protein>
    <submittedName>
        <fullName evidence="6">4Fe-4S binding protein</fullName>
    </submittedName>
</protein>
<evidence type="ECO:0000313" key="6">
    <source>
        <dbReference type="EMBL" id="MBZ0157700.1"/>
    </source>
</evidence>
<comment type="caution">
    <text evidence="6">The sequence shown here is derived from an EMBL/GenBank/DDBJ whole genome shotgun (WGS) entry which is preliminary data.</text>
</comment>
<sequence>MPGERVLYFDTERCVGCHACETACKIENGISPGPKWIEVVQQVVPREDDGWTIKFMPLNCRHCTNAGCIPACPTGAIGKRGDGVVLVNRALCIGCGECLQECPFGAPQFGPGGLMEKCTLCAHRSPGAPTACEQLCPVGAIRSGTPHEVSLHKRSKYLIAAIALPASHGR</sequence>
<dbReference type="GO" id="GO:0046872">
    <property type="term" value="F:metal ion binding"/>
    <property type="evidence" value="ECO:0007669"/>
    <property type="project" value="UniProtKB-KW"/>
</dbReference>
<dbReference type="PROSITE" id="PS51379">
    <property type="entry name" value="4FE4S_FER_2"/>
    <property type="match status" value="3"/>
</dbReference>
<dbReference type="Proteomes" id="UP000705867">
    <property type="component" value="Unassembled WGS sequence"/>
</dbReference>
<evidence type="ECO:0000256" key="1">
    <source>
        <dbReference type="ARBA" id="ARBA00022485"/>
    </source>
</evidence>
<dbReference type="Pfam" id="PF13247">
    <property type="entry name" value="Fer4_11"/>
    <property type="match status" value="1"/>
</dbReference>
<keyword evidence="1" id="KW-0004">4Fe-4S</keyword>
<feature type="domain" description="4Fe-4S ferredoxin-type" evidence="5">
    <location>
        <begin position="51"/>
        <end position="82"/>
    </location>
</feature>
<keyword evidence="3" id="KW-0408">Iron</keyword>
<dbReference type="GO" id="GO:0051539">
    <property type="term" value="F:4 iron, 4 sulfur cluster binding"/>
    <property type="evidence" value="ECO:0007669"/>
    <property type="project" value="UniProtKB-KW"/>
</dbReference>
<name>A0A953JEI5_9BACT</name>
<feature type="domain" description="4Fe-4S ferredoxin-type" evidence="5">
    <location>
        <begin position="83"/>
        <end position="112"/>
    </location>
</feature>
<dbReference type="PROSITE" id="PS00198">
    <property type="entry name" value="4FE4S_FER_1"/>
    <property type="match status" value="1"/>
</dbReference>
<dbReference type="Pfam" id="PF12797">
    <property type="entry name" value="Fer4_2"/>
    <property type="match status" value="1"/>
</dbReference>
<dbReference type="AlphaFoldDB" id="A0A953JEI5"/>
<feature type="domain" description="4Fe-4S ferredoxin-type" evidence="5">
    <location>
        <begin position="5"/>
        <end position="35"/>
    </location>
</feature>
<dbReference type="InterPro" id="IPR017896">
    <property type="entry name" value="4Fe4S_Fe-S-bd"/>
</dbReference>
<dbReference type="EMBL" id="JAIOIV010000126">
    <property type="protein sequence ID" value="MBZ0157700.1"/>
    <property type="molecule type" value="Genomic_DNA"/>
</dbReference>
<dbReference type="PANTHER" id="PTHR43177">
    <property type="entry name" value="PROTEIN NRFC"/>
    <property type="match status" value="1"/>
</dbReference>
<accession>A0A953JEI5</accession>
<reference evidence="6" key="2">
    <citation type="submission" date="2021-08" db="EMBL/GenBank/DDBJ databases">
        <authorList>
            <person name="Dalcin Martins P."/>
        </authorList>
    </citation>
    <scope>NUCLEOTIDE SEQUENCE</scope>
    <source>
        <strain evidence="6">MAG_39</strain>
    </source>
</reference>
<evidence type="ECO:0000256" key="4">
    <source>
        <dbReference type="ARBA" id="ARBA00023014"/>
    </source>
</evidence>